<evidence type="ECO:0000313" key="2">
    <source>
        <dbReference type="EMBL" id="KAH0460819.1"/>
    </source>
</evidence>
<evidence type="ECO:0000256" key="1">
    <source>
        <dbReference type="SAM" id="MobiDB-lite"/>
    </source>
</evidence>
<comment type="caution">
    <text evidence="2">The sequence shown here is derived from an EMBL/GenBank/DDBJ whole genome shotgun (WGS) entry which is preliminary data.</text>
</comment>
<proteinExistence type="predicted"/>
<gene>
    <name evidence="2" type="ORF">IEQ34_008394</name>
</gene>
<dbReference type="Proteomes" id="UP000775213">
    <property type="component" value="Unassembled WGS sequence"/>
</dbReference>
<sequence>MMRKLMEMQSKTPLAVPIANPNQDLTKIPLIKSKGKEIGRKEFDEESFFHQEPPPRAMIKGRSGFSERGQQGGYFVVEVDYYRRHFR</sequence>
<keyword evidence="3" id="KW-1185">Reference proteome</keyword>
<name>A0AAV7GZA0_DENCH</name>
<evidence type="ECO:0000313" key="3">
    <source>
        <dbReference type="Proteomes" id="UP000775213"/>
    </source>
</evidence>
<dbReference type="AlphaFoldDB" id="A0AAV7GZA0"/>
<feature type="region of interest" description="Disordered" evidence="1">
    <location>
        <begin position="45"/>
        <end position="65"/>
    </location>
</feature>
<protein>
    <submittedName>
        <fullName evidence="2">Uncharacterized protein</fullName>
    </submittedName>
</protein>
<accession>A0AAV7GZA0</accession>
<organism evidence="2 3">
    <name type="scientific">Dendrobium chrysotoxum</name>
    <name type="common">Orchid</name>
    <dbReference type="NCBI Taxonomy" id="161865"/>
    <lineage>
        <taxon>Eukaryota</taxon>
        <taxon>Viridiplantae</taxon>
        <taxon>Streptophyta</taxon>
        <taxon>Embryophyta</taxon>
        <taxon>Tracheophyta</taxon>
        <taxon>Spermatophyta</taxon>
        <taxon>Magnoliopsida</taxon>
        <taxon>Liliopsida</taxon>
        <taxon>Asparagales</taxon>
        <taxon>Orchidaceae</taxon>
        <taxon>Epidendroideae</taxon>
        <taxon>Malaxideae</taxon>
        <taxon>Dendrobiinae</taxon>
        <taxon>Dendrobium</taxon>
    </lineage>
</organism>
<dbReference type="EMBL" id="JAGFBR010000009">
    <property type="protein sequence ID" value="KAH0460819.1"/>
    <property type="molecule type" value="Genomic_DNA"/>
</dbReference>
<reference evidence="2 3" key="1">
    <citation type="journal article" date="2021" name="Hortic Res">
        <title>Chromosome-scale assembly of the Dendrobium chrysotoxum genome enhances the understanding of orchid evolution.</title>
        <authorList>
            <person name="Zhang Y."/>
            <person name="Zhang G.Q."/>
            <person name="Zhang D."/>
            <person name="Liu X.D."/>
            <person name="Xu X.Y."/>
            <person name="Sun W.H."/>
            <person name="Yu X."/>
            <person name="Zhu X."/>
            <person name="Wang Z.W."/>
            <person name="Zhao X."/>
            <person name="Zhong W.Y."/>
            <person name="Chen H."/>
            <person name="Yin W.L."/>
            <person name="Huang T."/>
            <person name="Niu S.C."/>
            <person name="Liu Z.J."/>
        </authorList>
    </citation>
    <scope>NUCLEOTIDE SEQUENCE [LARGE SCALE GENOMIC DNA]</scope>
    <source>
        <strain evidence="2">Lindl</strain>
    </source>
</reference>